<dbReference type="InterPro" id="IPR003409">
    <property type="entry name" value="MORN"/>
</dbReference>
<dbReference type="PANTHER" id="PTHR23084:SF179">
    <property type="entry name" value="OS10G0565000 PROTEIN"/>
    <property type="match status" value="1"/>
</dbReference>
<evidence type="ECO:0000256" key="1">
    <source>
        <dbReference type="ARBA" id="ARBA00022737"/>
    </source>
</evidence>
<evidence type="ECO:0000313" key="3">
    <source>
        <dbReference type="EMBL" id="AVK76614.1"/>
    </source>
</evidence>
<dbReference type="KEGG" id="vg:36842304"/>
<dbReference type="GeneID" id="36842304"/>
<dbReference type="SUPFAM" id="SSF81383">
    <property type="entry name" value="F-box domain"/>
    <property type="match status" value="1"/>
</dbReference>
<proteinExistence type="predicted"/>
<dbReference type="EMBL" id="MG011690">
    <property type="protein sequence ID" value="AVK76614.1"/>
    <property type="molecule type" value="Genomic_DNA"/>
</dbReference>
<dbReference type="Gene3D" id="2.20.110.10">
    <property type="entry name" value="Histone H3 K4-specific methyltransferase SET7/9 N-terminal domain"/>
    <property type="match status" value="3"/>
</dbReference>
<dbReference type="SUPFAM" id="SSF82185">
    <property type="entry name" value="Histone H3 K4-specific methyltransferase SET7/9 N-terminal domain"/>
    <property type="match status" value="2"/>
</dbReference>
<dbReference type="Pfam" id="PF02493">
    <property type="entry name" value="MORN"/>
    <property type="match status" value="4"/>
</dbReference>
<name>A0A2U7UDU1_9VIRU</name>
<dbReference type="Pfam" id="PF12937">
    <property type="entry name" value="F-box-like"/>
    <property type="match status" value="1"/>
</dbReference>
<accession>A0A2U7UDU1</accession>
<organism evidence="3">
    <name type="scientific">Pandoravirus neocaledonia</name>
    <dbReference type="NCBI Taxonomy" id="2107708"/>
    <lineage>
        <taxon>Viruses</taxon>
        <taxon>Pandoravirus</taxon>
    </lineage>
</organism>
<sequence length="364" mass="39983">MVSDDALARLPDEIVLVVLVATEGARAVLMCGATSKRYRNLASDASVWRQLYTDRFGTPLHQRFSTAGGKDWRWLYRARACASGAVGAIVAAQGPYWGDLVDGLPDGYGLGLVPSGYSVKHRTGKTARTTSTDIYAADIACKPRYEGQWCRGKPHGVGVWTYNADETREGLWEDGKRQGYGVTTRNREGRVTHTRWTDDIPQGHTIFEWSDGERHQCHFDTGESTDSDLHDFVIHTYPSGASYRGGWRDTQPHGYGVFRHKSGKCSESEWCDGKVSGYVVRTHPDGFCYRGGWDRFRGSHGFGTCAYPDGSRIAGTWIGSACTQGTVEVHRTVGLPCADAHPCGACAALARGVRLPPEPNTIMQ</sequence>
<dbReference type="InterPro" id="IPR001810">
    <property type="entry name" value="F-box_dom"/>
</dbReference>
<dbReference type="Proteomes" id="UP000249287">
    <property type="component" value="Segment"/>
</dbReference>
<dbReference type="RefSeq" id="YP_009482617.1">
    <property type="nucleotide sequence ID" value="NC_037666.1"/>
</dbReference>
<feature type="domain" description="F-box" evidence="2">
    <location>
        <begin position="8"/>
        <end position="53"/>
    </location>
</feature>
<keyword evidence="1" id="KW-0677">Repeat</keyword>
<dbReference type="Gene3D" id="1.20.1280.50">
    <property type="match status" value="1"/>
</dbReference>
<dbReference type="PANTHER" id="PTHR23084">
    <property type="entry name" value="PHOSPHATIDYLINOSITOL-4-PHOSPHATE 5-KINASE RELATED"/>
    <property type="match status" value="1"/>
</dbReference>
<reference evidence="3" key="1">
    <citation type="journal article" date="2018" name="Nat. Commun.">
        <title>Diversity and evolution of the emerging Pandoraviridae family.</title>
        <authorList>
            <person name="Legendre M."/>
            <person name="Fabre E."/>
            <person name="Poirot O."/>
            <person name="Jeudy S."/>
            <person name="Lartigue A."/>
            <person name="Alempic J.M."/>
            <person name="Beucher L."/>
            <person name="Philippe N."/>
            <person name="Bertaux L."/>
            <person name="Christo-Foroux E."/>
            <person name="Labadie K."/>
            <person name="Coute Y."/>
            <person name="Abergel C."/>
            <person name="Claverie J.M."/>
        </authorList>
    </citation>
    <scope>NUCLEOTIDE SEQUENCE [LARGE SCALE GENOMIC DNA]</scope>
    <source>
        <strain evidence="3">Neocaledonia</strain>
    </source>
</reference>
<gene>
    <name evidence="3" type="ORF">pneo_cds_1007</name>
</gene>
<evidence type="ECO:0000259" key="2">
    <source>
        <dbReference type="Pfam" id="PF12937"/>
    </source>
</evidence>
<dbReference type="SMART" id="SM00698">
    <property type="entry name" value="MORN"/>
    <property type="match status" value="3"/>
</dbReference>
<dbReference type="InterPro" id="IPR036047">
    <property type="entry name" value="F-box-like_dom_sf"/>
</dbReference>
<protein>
    <submittedName>
        <fullName evidence="3">F-box domain containing protein</fullName>
    </submittedName>
</protein>